<dbReference type="InterPro" id="IPR000045">
    <property type="entry name" value="Prepilin_IV_endopep_pep"/>
</dbReference>
<evidence type="ECO:0000259" key="2">
    <source>
        <dbReference type="Pfam" id="PF01478"/>
    </source>
</evidence>
<feature type="transmembrane region" description="Helical" evidence="1">
    <location>
        <begin position="46"/>
        <end position="65"/>
    </location>
</feature>
<feature type="transmembrane region" description="Helical" evidence="1">
    <location>
        <begin position="72"/>
        <end position="96"/>
    </location>
</feature>
<reference evidence="3" key="1">
    <citation type="submission" date="2020-05" db="EMBL/GenBank/DDBJ databases">
        <authorList>
            <person name="Chiriac C."/>
            <person name="Salcher M."/>
            <person name="Ghai R."/>
            <person name="Kavagutti S V."/>
        </authorList>
    </citation>
    <scope>NUCLEOTIDE SEQUENCE</scope>
</reference>
<dbReference type="Gene3D" id="1.20.120.1220">
    <property type="match status" value="1"/>
</dbReference>
<sequence>MWLDLFIVGTCLWISYYDVKFHLIRNIDLFVLLTATSLQSIGNLKYALFSLGVYISVNIVARGNIGAGDIKLSFVIGFLMNSFSQVTNAILIAWIIGGLYSLVRRDQAIPFAPFMILGTYFVKIL</sequence>
<feature type="domain" description="Prepilin type IV endopeptidase peptidase" evidence="2">
    <location>
        <begin position="6"/>
        <end position="102"/>
    </location>
</feature>
<feature type="transmembrane region" description="Helical" evidence="1">
    <location>
        <begin position="108"/>
        <end position="124"/>
    </location>
</feature>
<dbReference type="GO" id="GO:0016020">
    <property type="term" value="C:membrane"/>
    <property type="evidence" value="ECO:0007669"/>
    <property type="project" value="InterPro"/>
</dbReference>
<gene>
    <name evidence="3" type="ORF">UFOPK1508_00229</name>
</gene>
<organism evidence="3">
    <name type="scientific">freshwater metagenome</name>
    <dbReference type="NCBI Taxonomy" id="449393"/>
    <lineage>
        <taxon>unclassified sequences</taxon>
        <taxon>metagenomes</taxon>
        <taxon>ecological metagenomes</taxon>
    </lineage>
</organism>
<keyword evidence="1" id="KW-0812">Transmembrane</keyword>
<evidence type="ECO:0000256" key="1">
    <source>
        <dbReference type="SAM" id="Phobius"/>
    </source>
</evidence>
<keyword evidence="1" id="KW-0472">Membrane</keyword>
<proteinExistence type="predicted"/>
<dbReference type="AlphaFoldDB" id="A0A6J6CBL3"/>
<keyword evidence="1" id="KW-1133">Transmembrane helix</keyword>
<evidence type="ECO:0000313" key="3">
    <source>
        <dbReference type="EMBL" id="CAB4548495.1"/>
    </source>
</evidence>
<dbReference type="EMBL" id="CAEZSW010000013">
    <property type="protein sequence ID" value="CAB4548495.1"/>
    <property type="molecule type" value="Genomic_DNA"/>
</dbReference>
<protein>
    <submittedName>
        <fullName evidence="3">Unannotated protein</fullName>
    </submittedName>
</protein>
<dbReference type="GO" id="GO:0004190">
    <property type="term" value="F:aspartic-type endopeptidase activity"/>
    <property type="evidence" value="ECO:0007669"/>
    <property type="project" value="InterPro"/>
</dbReference>
<accession>A0A6J6CBL3</accession>
<name>A0A6J6CBL3_9ZZZZ</name>
<dbReference type="Pfam" id="PF01478">
    <property type="entry name" value="Peptidase_A24"/>
    <property type="match status" value="1"/>
</dbReference>